<sequence length="36" mass="4232">MLRCLQHLSLPYVATQRCSWQNNWFTSGMSIPVLSY</sequence>
<protein>
    <submittedName>
        <fullName evidence="1">Uncharacterized protein</fullName>
    </submittedName>
</protein>
<dbReference type="Proteomes" id="UP000199287">
    <property type="component" value="Unassembled WGS sequence"/>
</dbReference>
<organism evidence="1 2">
    <name type="scientific">Tindallia magadiensis</name>
    <dbReference type="NCBI Taxonomy" id="69895"/>
    <lineage>
        <taxon>Bacteria</taxon>
        <taxon>Bacillati</taxon>
        <taxon>Bacillota</taxon>
        <taxon>Clostridia</taxon>
        <taxon>Peptostreptococcales</taxon>
        <taxon>Tindalliaceae</taxon>
        <taxon>Tindallia</taxon>
    </lineage>
</organism>
<accession>A0A1I3I7C1</accession>
<dbReference type="EMBL" id="FOQA01000027">
    <property type="protein sequence ID" value="SFI43888.1"/>
    <property type="molecule type" value="Genomic_DNA"/>
</dbReference>
<gene>
    <name evidence="1" type="ORF">SAMN05192551_1273</name>
</gene>
<evidence type="ECO:0000313" key="2">
    <source>
        <dbReference type="Proteomes" id="UP000199287"/>
    </source>
</evidence>
<name>A0A1I3I7C1_9FIRM</name>
<keyword evidence="2" id="KW-1185">Reference proteome</keyword>
<proteinExistence type="predicted"/>
<evidence type="ECO:0000313" key="1">
    <source>
        <dbReference type="EMBL" id="SFI43888.1"/>
    </source>
</evidence>
<reference evidence="2" key="1">
    <citation type="submission" date="2016-10" db="EMBL/GenBank/DDBJ databases">
        <authorList>
            <person name="Varghese N."/>
            <person name="Submissions S."/>
        </authorList>
    </citation>
    <scope>NUCLEOTIDE SEQUENCE [LARGE SCALE GENOMIC DNA]</scope>
    <source>
        <strain evidence="2">Z-7934</strain>
    </source>
</reference>
<dbReference type="AlphaFoldDB" id="A0A1I3I7C1"/>